<dbReference type="AlphaFoldDB" id="S2W182"/>
<dbReference type="Gene3D" id="1.10.260.40">
    <property type="entry name" value="lambda repressor-like DNA-binding domains"/>
    <property type="match status" value="1"/>
</dbReference>
<evidence type="ECO:0000313" key="1">
    <source>
        <dbReference type="EMBL" id="EPD32901.1"/>
    </source>
</evidence>
<dbReference type="Proteomes" id="UP000014417">
    <property type="component" value="Unassembled WGS sequence"/>
</dbReference>
<proteinExistence type="predicted"/>
<evidence type="ECO:0000313" key="2">
    <source>
        <dbReference type="Proteomes" id="UP000014417"/>
    </source>
</evidence>
<dbReference type="InterPro" id="IPR010982">
    <property type="entry name" value="Lambda_DNA-bd_dom_sf"/>
</dbReference>
<dbReference type="EMBL" id="AGZR01000006">
    <property type="protein sequence ID" value="EPD32901.1"/>
    <property type="molecule type" value="Genomic_DNA"/>
</dbReference>
<dbReference type="OrthoDB" id="9805356at2"/>
<dbReference type="CDD" id="cd00093">
    <property type="entry name" value="HTH_XRE"/>
    <property type="match status" value="1"/>
</dbReference>
<sequence>MQRLNTSATLTSQARYEIGIRVRSARLTEGLSAAEAASRVGISTGAWMDVENGRKVFFVQLFAVVNYCWPGTGGRWVAIPGLPKEVARLHGPGYKTATLRQMKRKHLSVEYLADATGMDAGQVEFLLAQPNCKDSGIKELYHAAKNAPDPAHL</sequence>
<dbReference type="SUPFAM" id="SSF47413">
    <property type="entry name" value="lambda repressor-like DNA-binding domains"/>
    <property type="match status" value="1"/>
</dbReference>
<keyword evidence="2" id="KW-1185">Reference proteome</keyword>
<dbReference type="STRING" id="883161.HMPREF9306_01209"/>
<dbReference type="InterPro" id="IPR001387">
    <property type="entry name" value="Cro/C1-type_HTH"/>
</dbReference>
<dbReference type="RefSeq" id="WP_016456039.1">
    <property type="nucleotide sequence ID" value="NZ_KE150269.1"/>
</dbReference>
<reference evidence="1 2" key="1">
    <citation type="submission" date="2013-04" db="EMBL/GenBank/DDBJ databases">
        <title>The Genome Sequence of Propionimicrobium lymphophilum ACS-093-V-SCH5.</title>
        <authorList>
            <consortium name="The Broad Institute Genomics Platform"/>
            <person name="Earl A."/>
            <person name="Ward D."/>
            <person name="Feldgarden M."/>
            <person name="Gevers D."/>
            <person name="Saerens B."/>
            <person name="Vaneechoutte M."/>
            <person name="Walker B."/>
            <person name="Young S."/>
            <person name="Zeng Q."/>
            <person name="Gargeya S."/>
            <person name="Fitzgerald M."/>
            <person name="Haas B."/>
            <person name="Abouelleil A."/>
            <person name="Allen A.W."/>
            <person name="Alvarado L."/>
            <person name="Arachchi H.M."/>
            <person name="Berlin A.M."/>
            <person name="Chapman S.B."/>
            <person name="Gainer-Dewar J."/>
            <person name="Goldberg J."/>
            <person name="Griggs A."/>
            <person name="Gujja S."/>
            <person name="Hansen M."/>
            <person name="Howarth C."/>
            <person name="Imamovic A."/>
            <person name="Ireland A."/>
            <person name="Larimer J."/>
            <person name="McCowan C."/>
            <person name="Murphy C."/>
            <person name="Pearson M."/>
            <person name="Poon T.W."/>
            <person name="Priest M."/>
            <person name="Roberts A."/>
            <person name="Saif S."/>
            <person name="Shea T."/>
            <person name="Sisk P."/>
            <person name="Sykes S."/>
            <person name="Wortman J."/>
            <person name="Nusbaum C."/>
            <person name="Birren B."/>
        </authorList>
    </citation>
    <scope>NUCLEOTIDE SEQUENCE [LARGE SCALE GENOMIC DNA]</scope>
    <source>
        <strain evidence="1 2">ACS-093-V-SCH5</strain>
    </source>
</reference>
<gene>
    <name evidence="1" type="ORF">HMPREF9306_01209</name>
</gene>
<name>S2W182_9ACTN</name>
<dbReference type="HOGENOM" id="CLU_1711615_0_0_11"/>
<dbReference type="Pfam" id="PF13560">
    <property type="entry name" value="HTH_31"/>
    <property type="match status" value="1"/>
</dbReference>
<protein>
    <submittedName>
        <fullName evidence="1">Uncharacterized protein</fullName>
    </submittedName>
</protein>
<accession>S2W182</accession>
<dbReference type="GO" id="GO:0003677">
    <property type="term" value="F:DNA binding"/>
    <property type="evidence" value="ECO:0007669"/>
    <property type="project" value="InterPro"/>
</dbReference>
<comment type="caution">
    <text evidence="1">The sequence shown here is derived from an EMBL/GenBank/DDBJ whole genome shotgun (WGS) entry which is preliminary data.</text>
</comment>
<organism evidence="1 2">
    <name type="scientific">Propionimicrobium lymphophilum ACS-093-V-SCH5</name>
    <dbReference type="NCBI Taxonomy" id="883161"/>
    <lineage>
        <taxon>Bacteria</taxon>
        <taxon>Bacillati</taxon>
        <taxon>Actinomycetota</taxon>
        <taxon>Actinomycetes</taxon>
        <taxon>Propionibacteriales</taxon>
        <taxon>Propionibacteriaceae</taxon>
        <taxon>Propionimicrobium</taxon>
    </lineage>
</organism>